<organism evidence="2 3">
    <name type="scientific">Dactylosporangium maewongense</name>
    <dbReference type="NCBI Taxonomy" id="634393"/>
    <lineage>
        <taxon>Bacteria</taxon>
        <taxon>Bacillati</taxon>
        <taxon>Actinomycetota</taxon>
        <taxon>Actinomycetes</taxon>
        <taxon>Micromonosporales</taxon>
        <taxon>Micromonosporaceae</taxon>
        <taxon>Dactylosporangium</taxon>
    </lineage>
</organism>
<proteinExistence type="predicted"/>
<keyword evidence="3" id="KW-1185">Reference proteome</keyword>
<dbReference type="Proteomes" id="UP001501470">
    <property type="component" value="Unassembled WGS sequence"/>
</dbReference>
<evidence type="ECO:0000256" key="1">
    <source>
        <dbReference type="SAM" id="MobiDB-lite"/>
    </source>
</evidence>
<sequence>MVAERSVVSSGGGGVDGDAGHGGDTMGRIARNTIVTLVAACGVAALAPAAPAAAAPVPFGSATKIVLDRSGGFAGQQDSFVVDRTTVGGRPVLRTAGSWQFRWLRNSYQPQNPCCDRYSYRVTVSYRGGYRKTVRTVQGTKAPRILWDVINETERVGVRPFSPAP</sequence>
<name>A0ABN2B206_9ACTN</name>
<gene>
    <name evidence="2" type="ORF">GCM10009827_057780</name>
</gene>
<evidence type="ECO:0000313" key="3">
    <source>
        <dbReference type="Proteomes" id="UP001501470"/>
    </source>
</evidence>
<comment type="caution">
    <text evidence="2">The sequence shown here is derived from an EMBL/GenBank/DDBJ whole genome shotgun (WGS) entry which is preliminary data.</text>
</comment>
<evidence type="ECO:0000313" key="2">
    <source>
        <dbReference type="EMBL" id="GAA1532357.1"/>
    </source>
</evidence>
<dbReference type="EMBL" id="BAAAQD010000012">
    <property type="protein sequence ID" value="GAA1532357.1"/>
    <property type="molecule type" value="Genomic_DNA"/>
</dbReference>
<protein>
    <recommendedName>
        <fullName evidence="4">Secreted protein</fullName>
    </recommendedName>
</protein>
<feature type="compositionally biased region" description="Gly residues" evidence="1">
    <location>
        <begin position="10"/>
        <end position="22"/>
    </location>
</feature>
<reference evidence="2 3" key="1">
    <citation type="journal article" date="2019" name="Int. J. Syst. Evol. Microbiol.">
        <title>The Global Catalogue of Microorganisms (GCM) 10K type strain sequencing project: providing services to taxonomists for standard genome sequencing and annotation.</title>
        <authorList>
            <consortium name="The Broad Institute Genomics Platform"/>
            <consortium name="The Broad Institute Genome Sequencing Center for Infectious Disease"/>
            <person name="Wu L."/>
            <person name="Ma J."/>
        </authorList>
    </citation>
    <scope>NUCLEOTIDE SEQUENCE [LARGE SCALE GENOMIC DNA]</scope>
    <source>
        <strain evidence="2 3">JCM 15933</strain>
    </source>
</reference>
<accession>A0ABN2B206</accession>
<evidence type="ECO:0008006" key="4">
    <source>
        <dbReference type="Google" id="ProtNLM"/>
    </source>
</evidence>
<feature type="region of interest" description="Disordered" evidence="1">
    <location>
        <begin position="1"/>
        <end position="22"/>
    </location>
</feature>